<organism evidence="1 2">
    <name type="scientific">Paenibacillus silvae</name>
    <dbReference type="NCBI Taxonomy" id="1325358"/>
    <lineage>
        <taxon>Bacteria</taxon>
        <taxon>Bacillati</taxon>
        <taxon>Bacillota</taxon>
        <taxon>Bacilli</taxon>
        <taxon>Bacillales</taxon>
        <taxon>Paenibacillaceae</taxon>
        <taxon>Paenibacillus</taxon>
    </lineage>
</organism>
<sequence length="109" mass="12796">MIRKFQYNTDEERSRIIEENSELLLIEEQNITEGNFLIFGTERPVIKTYITVPEEEFELLKQDSTLLKAQSKALSDRAEFTDEVLQKWLWRYTNDPAHSILADTETGRG</sequence>
<evidence type="ECO:0000313" key="1">
    <source>
        <dbReference type="EMBL" id="PZT57728.1"/>
    </source>
</evidence>
<name>A0A2W6NQZ4_9BACL</name>
<dbReference type="Proteomes" id="UP000249204">
    <property type="component" value="Unassembled WGS sequence"/>
</dbReference>
<comment type="caution">
    <text evidence="1">The sequence shown here is derived from an EMBL/GenBank/DDBJ whole genome shotgun (WGS) entry which is preliminary data.</text>
</comment>
<protein>
    <submittedName>
        <fullName evidence="1">Uncharacterized protein</fullName>
    </submittedName>
</protein>
<dbReference type="RefSeq" id="WP_111268313.1">
    <property type="nucleotide sequence ID" value="NZ_QKWW01000002.1"/>
</dbReference>
<dbReference type="EMBL" id="QKWW01000002">
    <property type="protein sequence ID" value="PZT57728.1"/>
    <property type="molecule type" value="Genomic_DNA"/>
</dbReference>
<evidence type="ECO:0000313" key="2">
    <source>
        <dbReference type="Proteomes" id="UP000249204"/>
    </source>
</evidence>
<reference evidence="1 2" key="1">
    <citation type="submission" date="2018-06" db="EMBL/GenBank/DDBJ databases">
        <title>Isolation of heavy metals resistant Paenibacillus silvae NC2 from Gold-Copper mine in ZiJin, China.</title>
        <authorList>
            <person name="Xu J."/>
            <person name="Mazhar H.S."/>
            <person name="Rensing C."/>
        </authorList>
    </citation>
    <scope>NUCLEOTIDE SEQUENCE [LARGE SCALE GENOMIC DNA]</scope>
    <source>
        <strain evidence="1 2">NC2</strain>
    </source>
</reference>
<proteinExistence type="predicted"/>
<gene>
    <name evidence="1" type="ORF">DN757_00465</name>
</gene>
<accession>A0A2W6NQZ4</accession>
<dbReference type="AlphaFoldDB" id="A0A2W6NQZ4"/>